<accession>A0AAD4M4Z4</accession>
<keyword evidence="2" id="KW-1185">Reference proteome</keyword>
<dbReference type="EMBL" id="WTXG01000014">
    <property type="protein sequence ID" value="KAI0301613.1"/>
    <property type="molecule type" value="Genomic_DNA"/>
</dbReference>
<protein>
    <submittedName>
        <fullName evidence="1">Uncharacterized protein</fullName>
    </submittedName>
</protein>
<sequence length="266" mass="29251">MSRGGRFASGANNPPPMGLTFADIQSMSREQSALYPVCTFSPIIPASVLACEGECIVGITRAWLGNYTLPIDSVFHRIAQEISQKLLPPERHDDSMSYLRPILAAYNDKSYDGMKTAIFPSHFHGKCQRNGVDPPGCPNPDCPVVCGTPGSLVHFYPTLRLIAFNYTRSTLQRLCSPGNDAYMKAERAVARAATTPRKRESEPGRVSWFGHFGHREDKVNKGFRVIMGQVSTLLEQACGGYPSEEVNALAGCSWEEAMKAFILTFP</sequence>
<organism evidence="1 2">
    <name type="scientific">Multifurca ochricompacta</name>
    <dbReference type="NCBI Taxonomy" id="376703"/>
    <lineage>
        <taxon>Eukaryota</taxon>
        <taxon>Fungi</taxon>
        <taxon>Dikarya</taxon>
        <taxon>Basidiomycota</taxon>
        <taxon>Agaricomycotina</taxon>
        <taxon>Agaricomycetes</taxon>
        <taxon>Russulales</taxon>
        <taxon>Russulaceae</taxon>
        <taxon>Multifurca</taxon>
    </lineage>
</organism>
<gene>
    <name evidence="1" type="ORF">B0F90DRAFT_1810134</name>
</gene>
<evidence type="ECO:0000313" key="2">
    <source>
        <dbReference type="Proteomes" id="UP001203297"/>
    </source>
</evidence>
<reference evidence="1" key="1">
    <citation type="journal article" date="2022" name="New Phytol.">
        <title>Evolutionary transition to the ectomycorrhizal habit in the genomes of a hyperdiverse lineage of mushroom-forming fungi.</title>
        <authorList>
            <person name="Looney B."/>
            <person name="Miyauchi S."/>
            <person name="Morin E."/>
            <person name="Drula E."/>
            <person name="Courty P.E."/>
            <person name="Kohler A."/>
            <person name="Kuo A."/>
            <person name="LaButti K."/>
            <person name="Pangilinan J."/>
            <person name="Lipzen A."/>
            <person name="Riley R."/>
            <person name="Andreopoulos W."/>
            <person name="He G."/>
            <person name="Johnson J."/>
            <person name="Nolan M."/>
            <person name="Tritt A."/>
            <person name="Barry K.W."/>
            <person name="Grigoriev I.V."/>
            <person name="Nagy L.G."/>
            <person name="Hibbett D."/>
            <person name="Henrissat B."/>
            <person name="Matheny P.B."/>
            <person name="Labbe J."/>
            <person name="Martin F.M."/>
        </authorList>
    </citation>
    <scope>NUCLEOTIDE SEQUENCE</scope>
    <source>
        <strain evidence="1">BPL690</strain>
    </source>
</reference>
<comment type="caution">
    <text evidence="1">The sequence shown here is derived from an EMBL/GenBank/DDBJ whole genome shotgun (WGS) entry which is preliminary data.</text>
</comment>
<dbReference type="Proteomes" id="UP001203297">
    <property type="component" value="Unassembled WGS sequence"/>
</dbReference>
<dbReference type="AlphaFoldDB" id="A0AAD4M4Z4"/>
<proteinExistence type="predicted"/>
<name>A0AAD4M4Z4_9AGAM</name>
<evidence type="ECO:0000313" key="1">
    <source>
        <dbReference type="EMBL" id="KAI0301613.1"/>
    </source>
</evidence>